<evidence type="ECO:0000256" key="3">
    <source>
        <dbReference type="ARBA" id="ARBA00023163"/>
    </source>
</evidence>
<comment type="caution">
    <text evidence="5">The sequence shown here is derived from an EMBL/GenBank/DDBJ whole genome shotgun (WGS) entry which is preliminary data.</text>
</comment>
<dbReference type="GO" id="GO:0003700">
    <property type="term" value="F:DNA-binding transcription factor activity"/>
    <property type="evidence" value="ECO:0007669"/>
    <property type="project" value="TreeGrafter"/>
</dbReference>
<keyword evidence="1" id="KW-0805">Transcription regulation</keyword>
<dbReference type="PROSITE" id="PS50977">
    <property type="entry name" value="HTH_TETR_2"/>
    <property type="match status" value="1"/>
</dbReference>
<dbReference type="EMBL" id="AUZX01009947">
    <property type="protein sequence ID" value="EQD50033.1"/>
    <property type="molecule type" value="Genomic_DNA"/>
</dbReference>
<name>T0ZZI6_9ZZZZ</name>
<dbReference type="PANTHER" id="PTHR30055:SF234">
    <property type="entry name" value="HTH-TYPE TRANSCRIPTIONAL REGULATOR BETI"/>
    <property type="match status" value="1"/>
</dbReference>
<sequence length="143" mass="16245">MLGMIKHRLLSNEDVPDRNERALRRDAEENRDRILTAAHELFAANGLGVTLDDVAHHARLGVGTVYRRFPNKESLVEALFEQRIIELIDIARKSLTFQDGWEGFLFLMGNMLTLEAENRGLRDVILGSGYLKQRLTDLKAEVG</sequence>
<dbReference type="PROSITE" id="PS01081">
    <property type="entry name" value="HTH_TETR_1"/>
    <property type="match status" value="1"/>
</dbReference>
<evidence type="ECO:0000313" key="5">
    <source>
        <dbReference type="EMBL" id="EQD50033.1"/>
    </source>
</evidence>
<keyword evidence="3" id="KW-0804">Transcription</keyword>
<proteinExistence type="predicted"/>
<dbReference type="PANTHER" id="PTHR30055">
    <property type="entry name" value="HTH-TYPE TRANSCRIPTIONAL REGULATOR RUTR"/>
    <property type="match status" value="1"/>
</dbReference>
<evidence type="ECO:0000256" key="1">
    <source>
        <dbReference type="ARBA" id="ARBA00023015"/>
    </source>
</evidence>
<evidence type="ECO:0000256" key="2">
    <source>
        <dbReference type="ARBA" id="ARBA00023125"/>
    </source>
</evidence>
<dbReference type="SUPFAM" id="SSF46689">
    <property type="entry name" value="Homeodomain-like"/>
    <property type="match status" value="1"/>
</dbReference>
<dbReference type="InterPro" id="IPR050109">
    <property type="entry name" value="HTH-type_TetR-like_transc_reg"/>
</dbReference>
<evidence type="ECO:0000259" key="4">
    <source>
        <dbReference type="PROSITE" id="PS50977"/>
    </source>
</evidence>
<protein>
    <submittedName>
        <fullName evidence="5">Transcriptional regulator, TetR family</fullName>
    </submittedName>
</protein>
<reference evidence="5" key="2">
    <citation type="journal article" date="2014" name="ISME J.">
        <title>Microbial stratification in low pH oxic and suboxic macroscopic growths along an acid mine drainage.</title>
        <authorList>
            <person name="Mendez-Garcia C."/>
            <person name="Mesa V."/>
            <person name="Sprenger R.R."/>
            <person name="Richter M."/>
            <person name="Diez M.S."/>
            <person name="Solano J."/>
            <person name="Bargiela R."/>
            <person name="Golyshina O.V."/>
            <person name="Manteca A."/>
            <person name="Ramos J.L."/>
            <person name="Gallego J.R."/>
            <person name="Llorente I."/>
            <person name="Martins Dos Santos V.A."/>
            <person name="Jensen O.N."/>
            <person name="Pelaez A.I."/>
            <person name="Sanchez J."/>
            <person name="Ferrer M."/>
        </authorList>
    </citation>
    <scope>NUCLEOTIDE SEQUENCE</scope>
</reference>
<dbReference type="PRINTS" id="PR00455">
    <property type="entry name" value="HTHTETR"/>
</dbReference>
<dbReference type="Gene3D" id="1.10.357.10">
    <property type="entry name" value="Tetracycline Repressor, domain 2"/>
    <property type="match status" value="1"/>
</dbReference>
<feature type="domain" description="HTH tetR-type" evidence="4">
    <location>
        <begin position="28"/>
        <end position="87"/>
    </location>
</feature>
<accession>T0ZZI6</accession>
<dbReference type="InterPro" id="IPR001647">
    <property type="entry name" value="HTH_TetR"/>
</dbReference>
<organism evidence="5">
    <name type="scientific">mine drainage metagenome</name>
    <dbReference type="NCBI Taxonomy" id="410659"/>
    <lineage>
        <taxon>unclassified sequences</taxon>
        <taxon>metagenomes</taxon>
        <taxon>ecological metagenomes</taxon>
    </lineage>
</organism>
<dbReference type="Pfam" id="PF00440">
    <property type="entry name" value="TetR_N"/>
    <property type="match status" value="1"/>
</dbReference>
<dbReference type="InterPro" id="IPR009057">
    <property type="entry name" value="Homeodomain-like_sf"/>
</dbReference>
<dbReference type="GO" id="GO:0000976">
    <property type="term" value="F:transcription cis-regulatory region binding"/>
    <property type="evidence" value="ECO:0007669"/>
    <property type="project" value="TreeGrafter"/>
</dbReference>
<gene>
    <name evidence="5" type="ORF">B1A_13586</name>
</gene>
<keyword evidence="2" id="KW-0238">DNA-binding</keyword>
<feature type="non-terminal residue" evidence="5">
    <location>
        <position position="143"/>
    </location>
</feature>
<reference evidence="5" key="1">
    <citation type="submission" date="2013-08" db="EMBL/GenBank/DDBJ databases">
        <authorList>
            <person name="Mendez C."/>
            <person name="Richter M."/>
            <person name="Ferrer M."/>
            <person name="Sanchez J."/>
        </authorList>
    </citation>
    <scope>NUCLEOTIDE SEQUENCE</scope>
</reference>
<dbReference type="InterPro" id="IPR023772">
    <property type="entry name" value="DNA-bd_HTH_TetR-type_CS"/>
</dbReference>
<dbReference type="AlphaFoldDB" id="T0ZZI6"/>